<evidence type="ECO:0008006" key="3">
    <source>
        <dbReference type="Google" id="ProtNLM"/>
    </source>
</evidence>
<proteinExistence type="predicted"/>
<keyword evidence="2" id="KW-1185">Reference proteome</keyword>
<gene>
    <name evidence="1" type="ORF">BFO01nite_36360</name>
</gene>
<dbReference type="Gene3D" id="1.10.3290.10">
    <property type="entry name" value="Fido-like domain"/>
    <property type="match status" value="1"/>
</dbReference>
<comment type="caution">
    <text evidence="1">The sequence shown here is derived from an EMBL/GenBank/DDBJ whole genome shotgun (WGS) entry which is preliminary data.</text>
</comment>
<evidence type="ECO:0000313" key="1">
    <source>
        <dbReference type="EMBL" id="GED59504.1"/>
    </source>
</evidence>
<name>A0ABQ0TBM3_9BACL</name>
<protein>
    <recommendedName>
        <fullName evidence="3">Transposase</fullName>
    </recommendedName>
</protein>
<evidence type="ECO:0000313" key="2">
    <source>
        <dbReference type="Proteomes" id="UP000319498"/>
    </source>
</evidence>
<dbReference type="EMBL" id="BJOL01000020">
    <property type="protein sequence ID" value="GED59504.1"/>
    <property type="molecule type" value="Genomic_DNA"/>
</dbReference>
<reference evidence="1 2" key="1">
    <citation type="submission" date="2019-06" db="EMBL/GenBank/DDBJ databases">
        <title>Whole genome shotgun sequence of Brevibacillus formosus NBRC 15716.</title>
        <authorList>
            <person name="Hosoyama A."/>
            <person name="Uohara A."/>
            <person name="Ohji S."/>
            <person name="Ichikawa N."/>
        </authorList>
    </citation>
    <scope>NUCLEOTIDE SEQUENCE [LARGE SCALE GENOMIC DNA]</scope>
    <source>
        <strain evidence="1 2">NBRC 15716</strain>
    </source>
</reference>
<accession>A0ABQ0TBM3</accession>
<sequence>MYLRTLKGKFGKKYLCDIHVLILGYIYHSAIKMWDEDISKENFHFTTARFYMGKPDELLNKLKQKRFLKELSFDHFVDRLTYYLMELNVLPFRERNGRVPE</sequence>
<dbReference type="Proteomes" id="UP000319498">
    <property type="component" value="Unassembled WGS sequence"/>
</dbReference>
<dbReference type="InterPro" id="IPR036597">
    <property type="entry name" value="Fido-like_dom_sf"/>
</dbReference>
<dbReference type="SUPFAM" id="SSF140931">
    <property type="entry name" value="Fic-like"/>
    <property type="match status" value="1"/>
</dbReference>
<organism evidence="1 2">
    <name type="scientific">Brevibacillus formosus</name>
    <dbReference type="NCBI Taxonomy" id="54913"/>
    <lineage>
        <taxon>Bacteria</taxon>
        <taxon>Bacillati</taxon>
        <taxon>Bacillota</taxon>
        <taxon>Bacilli</taxon>
        <taxon>Bacillales</taxon>
        <taxon>Paenibacillaceae</taxon>
        <taxon>Brevibacillus</taxon>
    </lineage>
</organism>